<dbReference type="Pfam" id="PF00400">
    <property type="entry name" value="WD40"/>
    <property type="match status" value="3"/>
</dbReference>
<dbReference type="CDD" id="cd00200">
    <property type="entry name" value="WD40"/>
    <property type="match status" value="1"/>
</dbReference>
<dbReference type="Proteomes" id="UP000762253">
    <property type="component" value="Unassembled WGS sequence"/>
</dbReference>
<dbReference type="SUPFAM" id="SSF50978">
    <property type="entry name" value="WD40 repeat-like"/>
    <property type="match status" value="1"/>
</dbReference>
<evidence type="ECO:0000313" key="4">
    <source>
        <dbReference type="EMBL" id="NMF62140.1"/>
    </source>
</evidence>
<feature type="repeat" description="WD" evidence="3">
    <location>
        <begin position="128"/>
        <end position="163"/>
    </location>
</feature>
<feature type="repeat" description="WD" evidence="3">
    <location>
        <begin position="45"/>
        <end position="86"/>
    </location>
</feature>
<comment type="caution">
    <text evidence="4">The sequence shown here is derived from an EMBL/GenBank/DDBJ whole genome shotgun (WGS) entry which is preliminary data.</text>
</comment>
<proteinExistence type="predicted"/>
<dbReference type="InterPro" id="IPR019775">
    <property type="entry name" value="WD40_repeat_CS"/>
</dbReference>
<dbReference type="SMART" id="SM00320">
    <property type="entry name" value="WD40"/>
    <property type="match status" value="3"/>
</dbReference>
<gene>
    <name evidence="4" type="ORF">DP115_04775</name>
</gene>
<dbReference type="PROSITE" id="PS50082">
    <property type="entry name" value="WD_REPEATS_2"/>
    <property type="match status" value="3"/>
</dbReference>
<dbReference type="PROSITE" id="PS00678">
    <property type="entry name" value="WD_REPEATS_1"/>
    <property type="match status" value="3"/>
</dbReference>
<sequence>MSKVFLHTTLAEEVSLKAILVRDKGTGNTTIKLWDVTTGKQKITLNGHSNSVYSVSFSRDGKTLASASFDQTIKLWNVATDKQTTLTGHSDKVKSIAFSPDGKTLASASFDKTIKLWDVGTGQEKTTLIGHSDVVYSVAFSSDGKTLASASADNTVILWDLNSILSNLDFDNLMRRDCDIIRGYLRTNPNVSDRDRTLCNGIGTQN</sequence>
<dbReference type="RefSeq" id="WP_169263739.1">
    <property type="nucleotide sequence ID" value="NZ_QMEC01000012.1"/>
</dbReference>
<dbReference type="InterPro" id="IPR001680">
    <property type="entry name" value="WD40_rpt"/>
</dbReference>
<keyword evidence="5" id="KW-1185">Reference proteome</keyword>
<dbReference type="InterPro" id="IPR036322">
    <property type="entry name" value="WD40_repeat_dom_sf"/>
</dbReference>
<dbReference type="Gene3D" id="2.130.10.10">
    <property type="entry name" value="YVTN repeat-like/Quinoprotein amine dehydrogenase"/>
    <property type="match status" value="2"/>
</dbReference>
<accession>A0ABX1M2V9</accession>
<dbReference type="PROSITE" id="PS50294">
    <property type="entry name" value="WD_REPEATS_REGION"/>
    <property type="match status" value="3"/>
</dbReference>
<evidence type="ECO:0000256" key="1">
    <source>
        <dbReference type="ARBA" id="ARBA00022574"/>
    </source>
</evidence>
<dbReference type="PANTHER" id="PTHR22847:SF637">
    <property type="entry name" value="WD REPEAT DOMAIN 5B"/>
    <property type="match status" value="1"/>
</dbReference>
<protein>
    <submittedName>
        <fullName evidence="4">WD40 repeat domain-containing protein</fullName>
    </submittedName>
</protein>
<evidence type="ECO:0000313" key="5">
    <source>
        <dbReference type="Proteomes" id="UP000762253"/>
    </source>
</evidence>
<dbReference type="InterPro" id="IPR020472">
    <property type="entry name" value="WD40_PAC1"/>
</dbReference>
<dbReference type="PRINTS" id="PR00320">
    <property type="entry name" value="GPROTEINBRPT"/>
</dbReference>
<dbReference type="InterPro" id="IPR015943">
    <property type="entry name" value="WD40/YVTN_repeat-like_dom_sf"/>
</dbReference>
<organism evidence="4 5">
    <name type="scientific">Brasilonema octagenarum UFV-OR1</name>
    <dbReference type="NCBI Taxonomy" id="417115"/>
    <lineage>
        <taxon>Bacteria</taxon>
        <taxon>Bacillati</taxon>
        <taxon>Cyanobacteriota</taxon>
        <taxon>Cyanophyceae</taxon>
        <taxon>Nostocales</taxon>
        <taxon>Scytonemataceae</taxon>
        <taxon>Brasilonema</taxon>
        <taxon>Octagenarum group</taxon>
    </lineage>
</organism>
<dbReference type="EMBL" id="QMEC01000012">
    <property type="protein sequence ID" value="NMF62140.1"/>
    <property type="molecule type" value="Genomic_DNA"/>
</dbReference>
<dbReference type="PANTHER" id="PTHR22847">
    <property type="entry name" value="WD40 REPEAT PROTEIN"/>
    <property type="match status" value="1"/>
</dbReference>
<keyword evidence="1 3" id="KW-0853">WD repeat</keyword>
<keyword evidence="2" id="KW-0677">Repeat</keyword>
<evidence type="ECO:0000256" key="2">
    <source>
        <dbReference type="ARBA" id="ARBA00022737"/>
    </source>
</evidence>
<evidence type="ECO:0000256" key="3">
    <source>
        <dbReference type="PROSITE-ProRule" id="PRU00221"/>
    </source>
</evidence>
<name>A0ABX1M2V9_9CYAN</name>
<feature type="repeat" description="WD" evidence="3">
    <location>
        <begin position="86"/>
        <end position="127"/>
    </location>
</feature>
<reference evidence="4 5" key="1">
    <citation type="submission" date="2018-06" db="EMBL/GenBank/DDBJ databases">
        <title>Comparative genomics of Brasilonema spp. strains.</title>
        <authorList>
            <person name="Alvarenga D.O."/>
            <person name="Fiore M.F."/>
            <person name="Varani A.M."/>
        </authorList>
    </citation>
    <scope>NUCLEOTIDE SEQUENCE [LARGE SCALE GENOMIC DNA]</scope>
    <source>
        <strain evidence="4 5">UFV-OR1</strain>
    </source>
</reference>